<feature type="region of interest" description="Disordered" evidence="1">
    <location>
        <begin position="79"/>
        <end position="175"/>
    </location>
</feature>
<comment type="caution">
    <text evidence="2">The sequence shown here is derived from an EMBL/GenBank/DDBJ whole genome shotgun (WGS) entry which is preliminary data.</text>
</comment>
<gene>
    <name evidence="2" type="ORF">ED733_002312</name>
</gene>
<sequence length="1005" mass="112235">MDSFARAFQKGLAKTVAVGQQQLQQRLSKYDQQNTGAHVSPGNTYGTGHQAQAQYAYGSQGSSQTEPVVNQQAYHASFFPPLPRTRQPRYQVHAQQDGQTHGHGQYTSAPSMTQSYRTSKTSAPQVGYHGHSNPPPPPPLPPRPSQQPLVNTSYPPPTLDQTTSCTPQNPNGEGYHAVAAPTELAYDTTSQQTTHTYHRPPASTATTYPPPPPLVNQQQPGNAHHGQQDHSRDMPQESSEHSINVSLAQSFTPPTTAQMNQTDQNTTTYNTTAPGETQQHHKIQPHPAAGNASRTLQIDAETGPVAGHTTPLSQYYPAAAATPSAQVFANQKVRESFENTHTYNAAITRVDKHTTTCPSGRTHDLKLANTIQRRQPLHEDPSAIARQMDNLNIDIVSPSPLDTTRVPLQTSRPKLAPIVASGTPRDTIPYCTEDRLVEYSLYWYQIPETPGFLICTRCHEDHIQGTLLAGEFRRVLVDDGSASICRFWYPRVKDSLWKQALQWNSLDDLHAYATRRLAIPSCKGREATVGKDGIKYFGMRNNEIEGFITCEACYEDKIIGTAFEAKFTPRDDQGAEAKWICDTSLPYLSRALRSFAEKNDWSGFIEGATRRLQLPVCEGDSKPASEGPWYVFRRKMDNFHVCATCYMDKLERTVFEGEFDAVNQKVGFDAWMEMLGQRWTCDLTNTSLPLLVALEDGISEKNFDAFWNTAQTISRLVPCTAKGIIRGNWWTVPGACPDFNICEACYVGIFKTKKLDQFLEPATRDPEKTIICNFCPAAPRFKQFARKYLEAVDRGVFSCYTDCVRKFASILPCPGINHLENAKWWGYPDALFCEDCYVSFVADTSLGAHVPIKGDFDQRAQICQVWSPRMRGMWTEACNAGEHGSSASNEQVEAFRAFGAKRLQIYLETVPRIRFIKQMREMKMMNAMQQGQLSLMYSGMNSMAVLSDTVDGNAHGNSSLGWYETEHGATGAQMFNNMQSGFADANRTDEWMEILRLQAIWAEVE</sequence>
<feature type="compositionally biased region" description="Low complexity" evidence="1">
    <location>
        <begin position="255"/>
        <end position="272"/>
    </location>
</feature>
<feature type="compositionally biased region" description="Pro residues" evidence="1">
    <location>
        <begin position="133"/>
        <end position="145"/>
    </location>
</feature>
<proteinExistence type="predicted"/>
<evidence type="ECO:0000313" key="3">
    <source>
        <dbReference type="Proteomes" id="UP000317257"/>
    </source>
</evidence>
<feature type="compositionally biased region" description="Polar residues" evidence="1">
    <location>
        <begin position="241"/>
        <end position="254"/>
    </location>
</feature>
<evidence type="ECO:0000313" key="2">
    <source>
        <dbReference type="EMBL" id="TWU71300.1"/>
    </source>
</evidence>
<feature type="region of interest" description="Disordered" evidence="1">
    <location>
        <begin position="187"/>
        <end position="289"/>
    </location>
</feature>
<reference evidence="3" key="1">
    <citation type="submission" date="2018-12" db="EMBL/GenBank/DDBJ databases">
        <title>The complete genome of Metarhizium rileyi, a key fungal pathogen of Lepidoptera.</title>
        <authorList>
            <person name="Binneck E."/>
            <person name="Lastra C.C.L."/>
            <person name="Sosa-Gomez D.R."/>
        </authorList>
    </citation>
    <scope>NUCLEOTIDE SEQUENCE [LARGE SCALE GENOMIC DNA]</scope>
    <source>
        <strain evidence="3">Cep018-CH2</strain>
    </source>
</reference>
<feature type="compositionally biased region" description="Basic and acidic residues" evidence="1">
    <location>
        <begin position="226"/>
        <end position="240"/>
    </location>
</feature>
<feature type="compositionally biased region" description="Polar residues" evidence="1">
    <location>
        <begin position="105"/>
        <end position="124"/>
    </location>
</feature>
<dbReference type="Proteomes" id="UP000317257">
    <property type="component" value="Unassembled WGS sequence"/>
</dbReference>
<dbReference type="EMBL" id="SBHS01000048">
    <property type="protein sequence ID" value="TWU71300.1"/>
    <property type="molecule type" value="Genomic_DNA"/>
</dbReference>
<evidence type="ECO:0008006" key="4">
    <source>
        <dbReference type="Google" id="ProtNLM"/>
    </source>
</evidence>
<feature type="compositionally biased region" description="Polar residues" evidence="1">
    <location>
        <begin position="159"/>
        <end position="171"/>
    </location>
</feature>
<feature type="region of interest" description="Disordered" evidence="1">
    <location>
        <begin position="27"/>
        <end position="48"/>
    </location>
</feature>
<accession>A0A5C6G0D1</accession>
<protein>
    <recommendedName>
        <fullName evidence="4">Integral membrane protein</fullName>
    </recommendedName>
</protein>
<organism evidence="2 3">
    <name type="scientific">Metarhizium rileyi (strain RCEF 4871)</name>
    <name type="common">Nomuraea rileyi</name>
    <dbReference type="NCBI Taxonomy" id="1649241"/>
    <lineage>
        <taxon>Eukaryota</taxon>
        <taxon>Fungi</taxon>
        <taxon>Dikarya</taxon>
        <taxon>Ascomycota</taxon>
        <taxon>Pezizomycotina</taxon>
        <taxon>Sordariomycetes</taxon>
        <taxon>Hypocreomycetidae</taxon>
        <taxon>Hypocreales</taxon>
        <taxon>Clavicipitaceae</taxon>
        <taxon>Metarhizium</taxon>
    </lineage>
</organism>
<name>A0A5C6G0D1_METRR</name>
<evidence type="ECO:0000256" key="1">
    <source>
        <dbReference type="SAM" id="MobiDB-lite"/>
    </source>
</evidence>
<dbReference type="AlphaFoldDB" id="A0A5C6G0D1"/>